<evidence type="ECO:0000313" key="2">
    <source>
        <dbReference type="EMBL" id="HGE66264.1"/>
    </source>
</evidence>
<evidence type="ECO:0000259" key="1">
    <source>
        <dbReference type="Pfam" id="PF01593"/>
    </source>
</evidence>
<dbReference type="NCBIfam" id="NF005560">
    <property type="entry name" value="PRK07233.1"/>
    <property type="match status" value="1"/>
</dbReference>
<organism evidence="2">
    <name type="scientific">Geoglobus ahangari</name>
    <dbReference type="NCBI Taxonomy" id="113653"/>
    <lineage>
        <taxon>Archaea</taxon>
        <taxon>Methanobacteriati</taxon>
        <taxon>Methanobacteriota</taxon>
        <taxon>Archaeoglobi</taxon>
        <taxon>Archaeoglobales</taxon>
        <taxon>Archaeoglobaceae</taxon>
        <taxon>Geoglobus</taxon>
    </lineage>
</organism>
<protein>
    <submittedName>
        <fullName evidence="2">NAD(P)/FAD-dependent oxidoreductase</fullName>
    </submittedName>
</protein>
<dbReference type="PANTHER" id="PTHR42923">
    <property type="entry name" value="PROTOPORPHYRINOGEN OXIDASE"/>
    <property type="match status" value="1"/>
</dbReference>
<feature type="domain" description="Amine oxidase" evidence="1">
    <location>
        <begin position="10"/>
        <end position="397"/>
    </location>
</feature>
<dbReference type="InterPro" id="IPR036188">
    <property type="entry name" value="FAD/NAD-bd_sf"/>
</dbReference>
<dbReference type="PANTHER" id="PTHR42923:SF3">
    <property type="entry name" value="PROTOPORPHYRINOGEN OXIDASE"/>
    <property type="match status" value="1"/>
</dbReference>
<reference evidence="2" key="1">
    <citation type="journal article" date="2020" name="mSystems">
        <title>Genome- and Community-Level Interaction Insights into Carbon Utilization and Element Cycling Functions of Hydrothermarchaeota in Hydrothermal Sediment.</title>
        <authorList>
            <person name="Zhou Z."/>
            <person name="Liu Y."/>
            <person name="Xu W."/>
            <person name="Pan J."/>
            <person name="Luo Z.H."/>
            <person name="Li M."/>
        </authorList>
    </citation>
    <scope>NUCLEOTIDE SEQUENCE [LARGE SCALE GENOMIC DNA]</scope>
    <source>
        <strain evidence="2">SpSt-97</strain>
    </source>
</reference>
<dbReference type="GO" id="GO:0016491">
    <property type="term" value="F:oxidoreductase activity"/>
    <property type="evidence" value="ECO:0007669"/>
    <property type="project" value="InterPro"/>
</dbReference>
<sequence length="402" mass="46633">MKVAVIGGGLAGLNAAKILSEYCKVDVYEKNDVGGLASSFCKDYCIEKFYHHFFREDTYLIELLKELGLKSKIVWKVIRIGQAFKGRIYPLNTPTEILRFPALSFFDKIRLALFTLKAKRMNFRDYDEIDVITGLKSSVGEEITRRFFVPLLKAKFGENYPNVSYAWLLARVSIRSNRKLTGEELGYLRGGLHQFIKKLSENLEIKKEKAKIKYNGKWNVNGKDYDALIYTAPIPELGELRKKLGIRDIKYQSSICLLLGFDERFTDIYWINYEDEPFGATIEHTNFMPFEDYGEHLMYVAAYTTPEKVYEKSDESIFKEWVNSLKKYGFKGKINWYKVFRSKYAGPVYEKGYRKLITPYRIRRGFYLAGMTSEANYPERSMNGSLMSGKTAADKLIEDFLS</sequence>
<dbReference type="InterPro" id="IPR002937">
    <property type="entry name" value="Amino_oxidase"/>
</dbReference>
<dbReference type="EMBL" id="DTPI01000028">
    <property type="protein sequence ID" value="HGE66264.1"/>
    <property type="molecule type" value="Genomic_DNA"/>
</dbReference>
<comment type="caution">
    <text evidence="2">The sequence shown here is derived from an EMBL/GenBank/DDBJ whole genome shotgun (WGS) entry which is preliminary data.</text>
</comment>
<dbReference type="Gene3D" id="3.50.50.60">
    <property type="entry name" value="FAD/NAD(P)-binding domain"/>
    <property type="match status" value="1"/>
</dbReference>
<dbReference type="Pfam" id="PF01593">
    <property type="entry name" value="Amino_oxidase"/>
    <property type="match status" value="1"/>
</dbReference>
<accession>A0A7C3YPW5</accession>
<dbReference type="SUPFAM" id="SSF51905">
    <property type="entry name" value="FAD/NAD(P)-binding domain"/>
    <property type="match status" value="1"/>
</dbReference>
<proteinExistence type="predicted"/>
<dbReference type="AlphaFoldDB" id="A0A7C3YPW5"/>
<dbReference type="InterPro" id="IPR050464">
    <property type="entry name" value="Zeta_carotene_desat/Oxidored"/>
</dbReference>
<name>A0A7C3YPW5_9EURY</name>
<gene>
    <name evidence="2" type="ORF">ENX77_03955</name>
</gene>